<comment type="subcellular location">
    <subcellularLocation>
        <location evidence="1">Cell envelope</location>
    </subcellularLocation>
</comment>
<feature type="non-terminal residue" evidence="4">
    <location>
        <position position="105"/>
    </location>
</feature>
<dbReference type="InterPro" id="IPR018976">
    <property type="entry name" value="Imelysin-like"/>
</dbReference>
<organism evidence="4">
    <name type="scientific">marine metagenome</name>
    <dbReference type="NCBI Taxonomy" id="408172"/>
    <lineage>
        <taxon>unclassified sequences</taxon>
        <taxon>metagenomes</taxon>
        <taxon>ecological metagenomes</taxon>
    </lineage>
</organism>
<evidence type="ECO:0000256" key="1">
    <source>
        <dbReference type="ARBA" id="ARBA00004196"/>
    </source>
</evidence>
<proteinExistence type="predicted"/>
<evidence type="ECO:0000313" key="4">
    <source>
        <dbReference type="EMBL" id="SVD38215.1"/>
    </source>
</evidence>
<dbReference type="Pfam" id="PF09375">
    <property type="entry name" value="Peptidase_M75"/>
    <property type="match status" value="1"/>
</dbReference>
<keyword evidence="2" id="KW-0732">Signal</keyword>
<name>A0A382UWT4_9ZZZZ</name>
<dbReference type="EMBL" id="UINC01147093">
    <property type="protein sequence ID" value="SVD38215.1"/>
    <property type="molecule type" value="Genomic_DNA"/>
</dbReference>
<evidence type="ECO:0000259" key="3">
    <source>
        <dbReference type="Pfam" id="PF09375"/>
    </source>
</evidence>
<sequence>MSYFKIIILFGVFVCTGFFNNFVLASEDLLLTDIDKKENQFFLINQVLAKNHVLPRYQVFTNETIKIDSSATKFCLAPDSASLIDLREVFHSAADAWIRVEHINF</sequence>
<dbReference type="InterPro" id="IPR038352">
    <property type="entry name" value="Imelysin_sf"/>
</dbReference>
<dbReference type="GO" id="GO:0030313">
    <property type="term" value="C:cell envelope"/>
    <property type="evidence" value="ECO:0007669"/>
    <property type="project" value="UniProtKB-SubCell"/>
</dbReference>
<dbReference type="AlphaFoldDB" id="A0A382UWT4"/>
<evidence type="ECO:0000256" key="2">
    <source>
        <dbReference type="ARBA" id="ARBA00022729"/>
    </source>
</evidence>
<dbReference type="Gene3D" id="1.20.1420.20">
    <property type="entry name" value="M75 peptidase, HXXE motif"/>
    <property type="match status" value="1"/>
</dbReference>
<reference evidence="4" key="1">
    <citation type="submission" date="2018-05" db="EMBL/GenBank/DDBJ databases">
        <authorList>
            <person name="Lanie J.A."/>
            <person name="Ng W.-L."/>
            <person name="Kazmierczak K.M."/>
            <person name="Andrzejewski T.M."/>
            <person name="Davidsen T.M."/>
            <person name="Wayne K.J."/>
            <person name="Tettelin H."/>
            <person name="Glass J.I."/>
            <person name="Rusch D."/>
            <person name="Podicherti R."/>
            <person name="Tsui H.-C.T."/>
            <person name="Winkler M.E."/>
        </authorList>
    </citation>
    <scope>NUCLEOTIDE SEQUENCE</scope>
</reference>
<accession>A0A382UWT4</accession>
<gene>
    <name evidence="4" type="ORF">METZ01_LOCUS391069</name>
</gene>
<protein>
    <recommendedName>
        <fullName evidence="3">Imelysin-like domain-containing protein</fullName>
    </recommendedName>
</protein>
<feature type="domain" description="Imelysin-like" evidence="3">
    <location>
        <begin position="54"/>
        <end position="105"/>
    </location>
</feature>